<evidence type="ECO:0000256" key="1">
    <source>
        <dbReference type="SAM" id="MobiDB-lite"/>
    </source>
</evidence>
<evidence type="ECO:0000313" key="2">
    <source>
        <dbReference type="EMBL" id="KAJ6047672.1"/>
    </source>
</evidence>
<reference evidence="2" key="1">
    <citation type="journal article" date="2023" name="IMA Fungus">
        <title>Comparative genomic study of the Penicillium genus elucidates a diverse pangenome and 15 lateral gene transfer events.</title>
        <authorList>
            <person name="Petersen C."/>
            <person name="Sorensen T."/>
            <person name="Nielsen M.R."/>
            <person name="Sondergaard T.E."/>
            <person name="Sorensen J.L."/>
            <person name="Fitzpatrick D.A."/>
            <person name="Frisvad J.C."/>
            <person name="Nielsen K.L."/>
        </authorList>
    </citation>
    <scope>NUCLEOTIDE SEQUENCE</scope>
    <source>
        <strain evidence="2">IBT 15450</strain>
    </source>
</reference>
<reference evidence="2" key="2">
    <citation type="submission" date="2023-01" db="EMBL/GenBank/DDBJ databases">
        <authorList>
            <person name="Petersen C."/>
        </authorList>
    </citation>
    <scope>NUCLEOTIDE SEQUENCE</scope>
    <source>
        <strain evidence="2">IBT 15450</strain>
    </source>
</reference>
<dbReference type="EMBL" id="JAQJZL010000003">
    <property type="protein sequence ID" value="KAJ6047672.1"/>
    <property type="molecule type" value="Genomic_DNA"/>
</dbReference>
<name>A0AAD6NB48_PENCN</name>
<sequence length="120" mass="13036">MTAGIATTDNAPGQESLAGTHNQLQPSRTEDPSRLNLPSSRSNASSHLVQEPPKSHRTVGEELDYYRNFLDDLVTVMRDGNQAAVAHLVDLIRSGVSKVQIHHAIQQLKSDGYNAPAPRA</sequence>
<feature type="compositionally biased region" description="Polar residues" evidence="1">
    <location>
        <begin position="1"/>
        <end position="27"/>
    </location>
</feature>
<keyword evidence="3" id="KW-1185">Reference proteome</keyword>
<gene>
    <name evidence="2" type="ORF">N7460_003819</name>
</gene>
<protein>
    <submittedName>
        <fullName evidence="2">Uncharacterized protein</fullName>
    </submittedName>
</protein>
<dbReference type="Proteomes" id="UP001219568">
    <property type="component" value="Unassembled WGS sequence"/>
</dbReference>
<feature type="compositionally biased region" description="Polar residues" evidence="1">
    <location>
        <begin position="36"/>
        <end position="48"/>
    </location>
</feature>
<comment type="caution">
    <text evidence="2">The sequence shown here is derived from an EMBL/GenBank/DDBJ whole genome shotgun (WGS) entry which is preliminary data.</text>
</comment>
<feature type="region of interest" description="Disordered" evidence="1">
    <location>
        <begin position="1"/>
        <end position="59"/>
    </location>
</feature>
<organism evidence="2 3">
    <name type="scientific">Penicillium canescens</name>
    <dbReference type="NCBI Taxonomy" id="5083"/>
    <lineage>
        <taxon>Eukaryota</taxon>
        <taxon>Fungi</taxon>
        <taxon>Dikarya</taxon>
        <taxon>Ascomycota</taxon>
        <taxon>Pezizomycotina</taxon>
        <taxon>Eurotiomycetes</taxon>
        <taxon>Eurotiomycetidae</taxon>
        <taxon>Eurotiales</taxon>
        <taxon>Aspergillaceae</taxon>
        <taxon>Penicillium</taxon>
    </lineage>
</organism>
<dbReference type="AlphaFoldDB" id="A0AAD6NB48"/>
<accession>A0AAD6NB48</accession>
<proteinExistence type="predicted"/>
<evidence type="ECO:0000313" key="3">
    <source>
        <dbReference type="Proteomes" id="UP001219568"/>
    </source>
</evidence>